<reference evidence="7 8" key="1">
    <citation type="submission" date="2015-02" db="EMBL/GenBank/DDBJ databases">
        <authorList>
            <person name="Ju K.-S."/>
            <person name="Doroghazi J.R."/>
            <person name="Metcalf W."/>
        </authorList>
    </citation>
    <scope>NUCLEOTIDE SEQUENCE [LARGE SCALE GENOMIC DNA]</scope>
    <source>
        <strain evidence="7 8">ATCC 31215</strain>
    </source>
</reference>
<evidence type="ECO:0000313" key="7">
    <source>
        <dbReference type="EMBL" id="KJS61962.1"/>
    </source>
</evidence>
<evidence type="ECO:0000256" key="4">
    <source>
        <dbReference type="ARBA" id="ARBA00022807"/>
    </source>
</evidence>
<accession>A0A0F2TJS8</accession>
<keyword evidence="8" id="KW-1185">Reference proteome</keyword>
<name>A0A0F2TJS8_STRR3</name>
<dbReference type="AlphaFoldDB" id="A0A0F2TJS8"/>
<dbReference type="Pfam" id="PF00877">
    <property type="entry name" value="NLPC_P60"/>
    <property type="match status" value="1"/>
</dbReference>
<dbReference type="InterPro" id="IPR023346">
    <property type="entry name" value="Lysozyme-like_dom_sf"/>
</dbReference>
<dbReference type="EMBL" id="JZKH01000018">
    <property type="protein sequence ID" value="KJS61962.1"/>
    <property type="molecule type" value="Genomic_DNA"/>
</dbReference>
<dbReference type="PROSITE" id="PS51935">
    <property type="entry name" value="NLPC_P60"/>
    <property type="match status" value="1"/>
</dbReference>
<dbReference type="InterPro" id="IPR038765">
    <property type="entry name" value="Papain-like_cys_pep_sf"/>
</dbReference>
<dbReference type="Proteomes" id="UP000033699">
    <property type="component" value="Unassembled WGS sequence"/>
</dbReference>
<dbReference type="InterPro" id="IPR000064">
    <property type="entry name" value="NLP_P60_dom"/>
</dbReference>
<feature type="domain" description="NlpC/P60" evidence="6">
    <location>
        <begin position="196"/>
        <end position="341"/>
    </location>
</feature>
<protein>
    <submittedName>
        <fullName evidence="7">Peptidase</fullName>
    </submittedName>
</protein>
<dbReference type="InterPro" id="IPR051794">
    <property type="entry name" value="PG_Endopeptidase_C40"/>
</dbReference>
<feature type="chain" id="PRO_5039100320" evidence="5">
    <location>
        <begin position="18"/>
        <end position="341"/>
    </location>
</feature>
<sequence>MKKVLVGCGGAAALVLAAFGAAVALLVPTAAAGSRSTSLAGVPQEYRSWVLRASGDCRDPSLTPALIAAQLFEESGFRADARSSAGAEGPAQFMPGTWATWGRDDDHSGSASPYDVGDAVMAQGRYMCSLLGQAVSSGFADDPRRLALAGFNAGWAAVEGSRGVPPYAETRRYVADIMGNLSRFQAGDSMSPITGTGIGPEAVRRAATQLGVPYSYGGGSPAGPSRGHCDGVGGYRDGQCLADTTVGWDCSALVQYAYWPARRLPRTAAEQYSATADRAVAQAALQAGDLLFWRHSDGHIYHVALYLGDGQMISAPKTGDVVKVARVGDMPAADFAGATRP</sequence>
<evidence type="ECO:0000313" key="8">
    <source>
        <dbReference type="Proteomes" id="UP000033699"/>
    </source>
</evidence>
<evidence type="ECO:0000256" key="5">
    <source>
        <dbReference type="SAM" id="SignalP"/>
    </source>
</evidence>
<dbReference type="InterPro" id="IPR008258">
    <property type="entry name" value="Transglycosylase_SLT_dom_1"/>
</dbReference>
<evidence type="ECO:0000256" key="1">
    <source>
        <dbReference type="ARBA" id="ARBA00007074"/>
    </source>
</evidence>
<dbReference type="PANTHER" id="PTHR47359">
    <property type="entry name" value="PEPTIDOGLYCAN DL-ENDOPEPTIDASE CWLO"/>
    <property type="match status" value="1"/>
</dbReference>
<dbReference type="Gene3D" id="3.90.1720.10">
    <property type="entry name" value="endopeptidase domain like (from Nostoc punctiforme)"/>
    <property type="match status" value="1"/>
</dbReference>
<proteinExistence type="inferred from homology"/>
<dbReference type="GO" id="GO:0008234">
    <property type="term" value="F:cysteine-type peptidase activity"/>
    <property type="evidence" value="ECO:0007669"/>
    <property type="project" value="UniProtKB-KW"/>
</dbReference>
<keyword evidence="5" id="KW-0732">Signal</keyword>
<comment type="similarity">
    <text evidence="1">Belongs to the peptidase C40 family.</text>
</comment>
<gene>
    <name evidence="7" type="ORF">VM95_11430</name>
</gene>
<dbReference type="PANTHER" id="PTHR47359:SF3">
    <property type="entry name" value="NLP_P60 DOMAIN-CONTAINING PROTEIN-RELATED"/>
    <property type="match status" value="1"/>
</dbReference>
<dbReference type="CDD" id="cd13399">
    <property type="entry name" value="Slt35-like"/>
    <property type="match status" value="1"/>
</dbReference>
<keyword evidence="2" id="KW-0645">Protease</keyword>
<evidence type="ECO:0000256" key="2">
    <source>
        <dbReference type="ARBA" id="ARBA00022670"/>
    </source>
</evidence>
<evidence type="ECO:0000259" key="6">
    <source>
        <dbReference type="PROSITE" id="PS51935"/>
    </source>
</evidence>
<dbReference type="Pfam" id="PF01464">
    <property type="entry name" value="SLT"/>
    <property type="match status" value="1"/>
</dbReference>
<organism evidence="7 8">
    <name type="scientific">Streptomyces rubellomurinus (strain ATCC 31215)</name>
    <dbReference type="NCBI Taxonomy" id="359131"/>
    <lineage>
        <taxon>Bacteria</taxon>
        <taxon>Bacillati</taxon>
        <taxon>Actinomycetota</taxon>
        <taxon>Actinomycetes</taxon>
        <taxon>Kitasatosporales</taxon>
        <taxon>Streptomycetaceae</taxon>
        <taxon>Streptomyces</taxon>
    </lineage>
</organism>
<feature type="signal peptide" evidence="5">
    <location>
        <begin position="1"/>
        <end position="17"/>
    </location>
</feature>
<dbReference type="SUPFAM" id="SSF54001">
    <property type="entry name" value="Cysteine proteinases"/>
    <property type="match status" value="1"/>
</dbReference>
<keyword evidence="3" id="KW-0378">Hydrolase</keyword>
<dbReference type="RefSeq" id="WP_045695000.1">
    <property type="nucleotide sequence ID" value="NZ_JZKH01000018.1"/>
</dbReference>
<dbReference type="Gene3D" id="1.10.530.10">
    <property type="match status" value="1"/>
</dbReference>
<comment type="caution">
    <text evidence="7">The sequence shown here is derived from an EMBL/GenBank/DDBJ whole genome shotgun (WGS) entry which is preliminary data.</text>
</comment>
<keyword evidence="4" id="KW-0788">Thiol protease</keyword>
<evidence type="ECO:0000256" key="3">
    <source>
        <dbReference type="ARBA" id="ARBA00022801"/>
    </source>
</evidence>
<dbReference type="SUPFAM" id="SSF53955">
    <property type="entry name" value="Lysozyme-like"/>
    <property type="match status" value="1"/>
</dbReference>
<dbReference type="GO" id="GO:0006508">
    <property type="term" value="P:proteolysis"/>
    <property type="evidence" value="ECO:0007669"/>
    <property type="project" value="UniProtKB-KW"/>
</dbReference>
<dbReference type="PATRIC" id="fig|359131.3.peg.2167"/>